<comment type="caution">
    <text evidence="9">The sequence shown here is derived from an EMBL/GenBank/DDBJ whole genome shotgun (WGS) entry which is preliminary data.</text>
</comment>
<accession>A0A4P5P014</accession>
<dbReference type="InterPro" id="IPR004638">
    <property type="entry name" value="EmrB-like"/>
</dbReference>
<dbReference type="Gene3D" id="1.20.1720.10">
    <property type="entry name" value="Multidrug resistance protein D"/>
    <property type="match status" value="1"/>
</dbReference>
<keyword evidence="2" id="KW-0813">Transport</keyword>
<dbReference type="Proteomes" id="UP000315095">
    <property type="component" value="Unassembled WGS sequence"/>
</dbReference>
<dbReference type="Gene3D" id="1.20.1250.20">
    <property type="entry name" value="MFS general substrate transporter like domains"/>
    <property type="match status" value="1"/>
</dbReference>
<dbReference type="PANTHER" id="PTHR23501">
    <property type="entry name" value="MAJOR FACILITATOR SUPERFAMILY"/>
    <property type="match status" value="1"/>
</dbReference>
<dbReference type="FunFam" id="1.20.1720.10:FF:000004">
    <property type="entry name" value="EmrB/QacA family drug resistance transporter"/>
    <property type="match status" value="1"/>
</dbReference>
<evidence type="ECO:0000256" key="6">
    <source>
        <dbReference type="ARBA" id="ARBA00023136"/>
    </source>
</evidence>
<feature type="transmembrane region" description="Helical" evidence="7">
    <location>
        <begin position="376"/>
        <end position="398"/>
    </location>
</feature>
<evidence type="ECO:0000313" key="10">
    <source>
        <dbReference type="Proteomes" id="UP000315095"/>
    </source>
</evidence>
<feature type="transmembrane region" description="Helical" evidence="7">
    <location>
        <begin position="245"/>
        <end position="265"/>
    </location>
</feature>
<dbReference type="PANTHER" id="PTHR23501:SF197">
    <property type="entry name" value="COMD"/>
    <property type="match status" value="1"/>
</dbReference>
<feature type="domain" description="Major facilitator superfamily (MFS) profile" evidence="8">
    <location>
        <begin position="59"/>
        <end position="541"/>
    </location>
</feature>
<feature type="transmembrane region" description="Helical" evidence="7">
    <location>
        <begin position="509"/>
        <end position="534"/>
    </location>
</feature>
<gene>
    <name evidence="9" type="ORF">MSKU9_1617</name>
</gene>
<dbReference type="SUPFAM" id="SSF103473">
    <property type="entry name" value="MFS general substrate transporter"/>
    <property type="match status" value="1"/>
</dbReference>
<feature type="transmembrane region" description="Helical" evidence="7">
    <location>
        <begin position="212"/>
        <end position="233"/>
    </location>
</feature>
<evidence type="ECO:0000313" key="9">
    <source>
        <dbReference type="EMBL" id="GCE83476.1"/>
    </source>
</evidence>
<dbReference type="InterPro" id="IPR036259">
    <property type="entry name" value="MFS_trans_sf"/>
</dbReference>
<dbReference type="InterPro" id="IPR011701">
    <property type="entry name" value="MFS"/>
</dbReference>
<feature type="transmembrane region" description="Helical" evidence="7">
    <location>
        <begin position="312"/>
        <end position="337"/>
    </location>
</feature>
<sequence>MMCWMLQAAFPFWAIRGVALPVPHDWLHDRFLTLQDPFVQPSSTVATVSAYTPATRILVFSGLILTMVMGALDQSIVSTALPTIVTDLGGLAHMSWVVTAFMLTSTIATPMYGKLSDMFGRRPLLAFSIGAFLAASLLCGLAQGMWQLIVFRGLQGIGAGGLMTLSQTVIGDMVAPQQRGRYQGLFTGAFAVSSVAGPFLGGVLTSALSWRWVFLVNLPVGGLAMVLVMLGLPAGQREARPRIDYAGAALLSVATAGFLLLFNSLGTTLAWTSPLTCALLGASVAFFMLFIRQERRAPEPLVSLDLLRIASFSICVAATGIMSFAMMGSLVFLPLYYQLVLGQTPEMSGLMMLPQVGTMMVSSVAGGYVSSRTQRYAPLLALGVGIEFSALTLIALCAHHGAPALFFLLSLGGLGVGMGIGMPNATVIIQNSVPPGMLGIATAMMSFIRSLGGALGVALSGGVMALTLHNRLHALSEKIDVTAFLEKGMAAVRGLSPEMHLQIRDAYKAAISASLSVSSSFMFVAFLMIVGLMVRNGRPSA</sequence>
<evidence type="ECO:0000256" key="7">
    <source>
        <dbReference type="SAM" id="Phobius"/>
    </source>
</evidence>
<feature type="transmembrane region" description="Helical" evidence="7">
    <location>
        <begin position="124"/>
        <end position="143"/>
    </location>
</feature>
<dbReference type="Pfam" id="PF07690">
    <property type="entry name" value="MFS_1"/>
    <property type="match status" value="1"/>
</dbReference>
<evidence type="ECO:0000256" key="3">
    <source>
        <dbReference type="ARBA" id="ARBA00022475"/>
    </source>
</evidence>
<dbReference type="InterPro" id="IPR020846">
    <property type="entry name" value="MFS_dom"/>
</dbReference>
<dbReference type="NCBIfam" id="TIGR00711">
    <property type="entry name" value="efflux_EmrB"/>
    <property type="match status" value="1"/>
</dbReference>
<organism evidence="9 10">
    <name type="scientific">Komagataeibacter diospyri</name>
    <dbReference type="NCBI Taxonomy" id="1932662"/>
    <lineage>
        <taxon>Bacteria</taxon>
        <taxon>Pseudomonadati</taxon>
        <taxon>Pseudomonadota</taxon>
        <taxon>Alphaproteobacteria</taxon>
        <taxon>Acetobacterales</taxon>
        <taxon>Acetobacteraceae</taxon>
        <taxon>Komagataeibacter</taxon>
    </lineage>
</organism>
<keyword evidence="5 7" id="KW-1133">Transmembrane helix</keyword>
<evidence type="ECO:0000256" key="1">
    <source>
        <dbReference type="ARBA" id="ARBA00004651"/>
    </source>
</evidence>
<name>A0A4P5P014_9PROT</name>
<feature type="transmembrane region" description="Helical" evidence="7">
    <location>
        <begin position="404"/>
        <end position="429"/>
    </location>
</feature>
<feature type="transmembrane region" description="Helical" evidence="7">
    <location>
        <begin position="349"/>
        <end position="369"/>
    </location>
</feature>
<feature type="transmembrane region" description="Helical" evidence="7">
    <location>
        <begin position="149"/>
        <end position="170"/>
    </location>
</feature>
<feature type="transmembrane region" description="Helical" evidence="7">
    <location>
        <begin position="182"/>
        <end position="200"/>
    </location>
</feature>
<reference evidence="10" key="1">
    <citation type="submission" date="2017-01" db="EMBL/GenBank/DDBJ databases">
        <title>Komagataeibacter sp. MSKU9 whole genome sequencing project.</title>
        <authorList>
            <person name="Matsutani M."/>
            <person name="Naloka K."/>
            <person name="Theeragool G."/>
            <person name="Yakushi T."/>
            <person name="Matsushita K."/>
        </authorList>
    </citation>
    <scope>NUCLEOTIDE SEQUENCE [LARGE SCALE GENOMIC DNA]</scope>
    <source>
        <strain evidence="10">MSKU9</strain>
    </source>
</reference>
<dbReference type="GO" id="GO:0005886">
    <property type="term" value="C:plasma membrane"/>
    <property type="evidence" value="ECO:0007669"/>
    <property type="project" value="UniProtKB-SubCell"/>
</dbReference>
<evidence type="ECO:0000256" key="2">
    <source>
        <dbReference type="ARBA" id="ARBA00022448"/>
    </source>
</evidence>
<dbReference type="CDD" id="cd17502">
    <property type="entry name" value="MFS_Azr1_MDR_like"/>
    <property type="match status" value="1"/>
</dbReference>
<dbReference type="PRINTS" id="PR01036">
    <property type="entry name" value="TCRTETB"/>
</dbReference>
<comment type="subcellular location">
    <subcellularLocation>
        <location evidence="1">Cell membrane</location>
        <topology evidence="1">Multi-pass membrane protein</topology>
    </subcellularLocation>
</comment>
<dbReference type="AlphaFoldDB" id="A0A4P5P014"/>
<proteinExistence type="predicted"/>
<keyword evidence="4 7" id="KW-0812">Transmembrane</keyword>
<keyword evidence="3" id="KW-1003">Cell membrane</keyword>
<protein>
    <submittedName>
        <fullName evidence="9">Multidrug ABC transporter</fullName>
    </submittedName>
</protein>
<feature type="transmembrane region" description="Helical" evidence="7">
    <location>
        <begin position="91"/>
        <end position="112"/>
    </location>
</feature>
<keyword evidence="6 7" id="KW-0472">Membrane</keyword>
<evidence type="ECO:0000259" key="8">
    <source>
        <dbReference type="PROSITE" id="PS50850"/>
    </source>
</evidence>
<dbReference type="GO" id="GO:0022857">
    <property type="term" value="F:transmembrane transporter activity"/>
    <property type="evidence" value="ECO:0007669"/>
    <property type="project" value="InterPro"/>
</dbReference>
<feature type="transmembrane region" description="Helical" evidence="7">
    <location>
        <begin position="271"/>
        <end position="291"/>
    </location>
</feature>
<feature type="transmembrane region" description="Helical" evidence="7">
    <location>
        <begin position="450"/>
        <end position="468"/>
    </location>
</feature>
<dbReference type="PROSITE" id="PS50850">
    <property type="entry name" value="MFS"/>
    <property type="match status" value="1"/>
</dbReference>
<evidence type="ECO:0000256" key="5">
    <source>
        <dbReference type="ARBA" id="ARBA00022989"/>
    </source>
</evidence>
<evidence type="ECO:0000256" key="4">
    <source>
        <dbReference type="ARBA" id="ARBA00022692"/>
    </source>
</evidence>
<keyword evidence="10" id="KW-1185">Reference proteome</keyword>
<dbReference type="EMBL" id="BDLU01000033">
    <property type="protein sequence ID" value="GCE83476.1"/>
    <property type="molecule type" value="Genomic_DNA"/>
</dbReference>